<dbReference type="EMBL" id="VJMH01006650">
    <property type="protein sequence ID" value="KAF0688824.1"/>
    <property type="molecule type" value="Genomic_DNA"/>
</dbReference>
<sequence length="209" mass="22286">MGGRGVQYYVAVFVGATGILNLICLCGWHLYLRFIFAHHSAPMHARAIRMYQGVQPAPVACPIGMYRAPGNGVTFTECQYCPRGVYGSLPGLTSSSCTAQCPKGTYNDKLGATSIDDCKPCPKGTYGQTTGMTTRTCTAPCPYGTYSMTEGLSSVSSCLACPGDYRGPNGHRGNNLNGYTAGGYVCDRYYAGNNIPTGKDAKFLLSEMD</sequence>
<dbReference type="Gene3D" id="2.10.50.10">
    <property type="entry name" value="Tumor Necrosis Factor Receptor, subunit A, domain 2"/>
    <property type="match status" value="2"/>
</dbReference>
<accession>A0A485LEI7</accession>
<reference evidence="4 5" key="1">
    <citation type="submission" date="2019-03" db="EMBL/GenBank/DDBJ databases">
        <authorList>
            <person name="Gaulin E."/>
            <person name="Dumas B."/>
        </authorList>
    </citation>
    <scope>NUCLEOTIDE SEQUENCE [LARGE SCALE GENOMIC DNA]</scope>
    <source>
        <strain evidence="4">CBS 568.67</strain>
    </source>
</reference>
<dbReference type="SMART" id="SM01411">
    <property type="entry name" value="Ephrin_rec_like"/>
    <property type="match status" value="2"/>
</dbReference>
<dbReference type="PANTHER" id="PTHR46104:SF1">
    <property type="entry name" value="GENE 9195-RELATED"/>
    <property type="match status" value="1"/>
</dbReference>
<evidence type="ECO:0000259" key="2">
    <source>
        <dbReference type="Pfam" id="PF07699"/>
    </source>
</evidence>
<dbReference type="AlphaFoldDB" id="A0A485LEI7"/>
<evidence type="ECO:0000256" key="1">
    <source>
        <dbReference type="SAM" id="Phobius"/>
    </source>
</evidence>
<evidence type="ECO:0000313" key="5">
    <source>
        <dbReference type="Proteomes" id="UP000332933"/>
    </source>
</evidence>
<organism evidence="4 5">
    <name type="scientific">Aphanomyces stellatus</name>
    <dbReference type="NCBI Taxonomy" id="120398"/>
    <lineage>
        <taxon>Eukaryota</taxon>
        <taxon>Sar</taxon>
        <taxon>Stramenopiles</taxon>
        <taxon>Oomycota</taxon>
        <taxon>Saprolegniomycetes</taxon>
        <taxon>Saprolegniales</taxon>
        <taxon>Verrucalvaceae</taxon>
        <taxon>Aphanomyces</taxon>
    </lineage>
</organism>
<reference evidence="3" key="2">
    <citation type="submission" date="2019-06" db="EMBL/GenBank/DDBJ databases">
        <title>Genomics analysis of Aphanomyces spp. identifies a new class of oomycete effector associated with host adaptation.</title>
        <authorList>
            <person name="Gaulin E."/>
        </authorList>
    </citation>
    <scope>NUCLEOTIDE SEQUENCE</scope>
    <source>
        <strain evidence="3">CBS 578.67</strain>
    </source>
</reference>
<protein>
    <submittedName>
        <fullName evidence="4">Aste57867_19611 protein</fullName>
    </submittedName>
</protein>
<dbReference type="OrthoDB" id="439917at2759"/>
<feature type="transmembrane region" description="Helical" evidence="1">
    <location>
        <begin position="6"/>
        <end position="31"/>
    </location>
</feature>
<dbReference type="Pfam" id="PF07699">
    <property type="entry name" value="Ephrin_rec_like"/>
    <property type="match status" value="1"/>
</dbReference>
<dbReference type="PANTHER" id="PTHR46104">
    <property type="entry name" value="GENE 9195-RELATED-RELATED"/>
    <property type="match status" value="1"/>
</dbReference>
<keyword evidence="1" id="KW-0812">Transmembrane</keyword>
<keyword evidence="5" id="KW-1185">Reference proteome</keyword>
<dbReference type="Proteomes" id="UP000332933">
    <property type="component" value="Unassembled WGS sequence"/>
</dbReference>
<dbReference type="InterPro" id="IPR009030">
    <property type="entry name" value="Growth_fac_rcpt_cys_sf"/>
</dbReference>
<gene>
    <name evidence="4" type="primary">Aste57867_19611</name>
    <name evidence="3" type="ORF">As57867_019547</name>
    <name evidence="4" type="ORF">ASTE57867_19611</name>
</gene>
<dbReference type="SUPFAM" id="SSF57184">
    <property type="entry name" value="Growth factor receptor domain"/>
    <property type="match status" value="1"/>
</dbReference>
<feature type="domain" description="Tyrosine-protein kinase ephrin type A/B receptor-like" evidence="2">
    <location>
        <begin position="75"/>
        <end position="118"/>
    </location>
</feature>
<proteinExistence type="predicted"/>
<evidence type="ECO:0000313" key="3">
    <source>
        <dbReference type="EMBL" id="KAF0688824.1"/>
    </source>
</evidence>
<evidence type="ECO:0000313" key="4">
    <source>
        <dbReference type="EMBL" id="VFT96312.1"/>
    </source>
</evidence>
<name>A0A485LEI7_9STRA</name>
<dbReference type="EMBL" id="CAADRA010006672">
    <property type="protein sequence ID" value="VFT96312.1"/>
    <property type="molecule type" value="Genomic_DNA"/>
</dbReference>
<keyword evidence="1" id="KW-1133">Transmembrane helix</keyword>
<dbReference type="InterPro" id="IPR011641">
    <property type="entry name" value="Tyr-kin_ephrin_A/B_rcpt-like"/>
</dbReference>
<keyword evidence="1" id="KW-0472">Membrane</keyword>